<dbReference type="PANTHER" id="PTHR11579">
    <property type="entry name" value="PROTEIN-L-ISOASPARTATE O-METHYLTRANSFERASE"/>
    <property type="match status" value="1"/>
</dbReference>
<dbReference type="Gene3D" id="3.40.50.150">
    <property type="entry name" value="Vaccinia Virus protein VP39"/>
    <property type="match status" value="1"/>
</dbReference>
<keyword evidence="5 7" id="KW-0808">Transferase</keyword>
<dbReference type="InterPro" id="IPR029063">
    <property type="entry name" value="SAM-dependent_MTases_sf"/>
</dbReference>
<comment type="function">
    <text evidence="7">Catalyzes the methyl esterification of L-isoaspartyl residues in peptides and proteins that result from spontaneous decomposition of normal L-aspartyl and L-asparaginyl residues. It plays a role in the repair and/or degradation of damaged proteins.</text>
</comment>
<sequence>MVESQLVSRGIKDEKVLEAFRKVPRHEFVPENMRYAAYDDGALPIGSGQTISQPYMVAVMTELLKLKGGEKVLEVGTGSGYQAAILAEICRKVITIERFQALSDGAKNILDRLGYDNIEFIVSDGTEGYAEETPYDAIIVTAGCPDIPQPLADQLAEGSHLVLPVGERYLQTLTVATKEKGKLKIEKSIGCVFVPLVGKYGWPG</sequence>
<dbReference type="EC" id="2.1.1.77" evidence="7"/>
<evidence type="ECO:0000256" key="4">
    <source>
        <dbReference type="ARBA" id="ARBA00022603"/>
    </source>
</evidence>
<dbReference type="SUPFAM" id="SSF53335">
    <property type="entry name" value="S-adenosyl-L-methionine-dependent methyltransferases"/>
    <property type="match status" value="1"/>
</dbReference>
<dbReference type="NCBIfam" id="TIGR00080">
    <property type="entry name" value="pimt"/>
    <property type="match status" value="1"/>
</dbReference>
<evidence type="ECO:0000313" key="8">
    <source>
        <dbReference type="EMBL" id="OGB89585.1"/>
    </source>
</evidence>
<dbReference type="GO" id="GO:0005737">
    <property type="term" value="C:cytoplasm"/>
    <property type="evidence" value="ECO:0007669"/>
    <property type="project" value="UniProtKB-SubCell"/>
</dbReference>
<evidence type="ECO:0000256" key="3">
    <source>
        <dbReference type="ARBA" id="ARBA00022490"/>
    </source>
</evidence>
<dbReference type="EMBL" id="METM01000022">
    <property type="protein sequence ID" value="OGB89585.1"/>
    <property type="molecule type" value="Genomic_DNA"/>
</dbReference>
<evidence type="ECO:0000256" key="5">
    <source>
        <dbReference type="ARBA" id="ARBA00022679"/>
    </source>
</evidence>
<evidence type="ECO:0000256" key="1">
    <source>
        <dbReference type="ARBA" id="ARBA00004496"/>
    </source>
</evidence>
<comment type="subcellular location">
    <subcellularLocation>
        <location evidence="1 7">Cytoplasm</location>
    </subcellularLocation>
</comment>
<name>A0A1F4Q0V0_UNCSA</name>
<dbReference type="CDD" id="cd02440">
    <property type="entry name" value="AdoMet_MTases"/>
    <property type="match status" value="1"/>
</dbReference>
<keyword evidence="6 7" id="KW-0949">S-adenosyl-L-methionine</keyword>
<dbReference type="PANTHER" id="PTHR11579:SF0">
    <property type="entry name" value="PROTEIN-L-ISOASPARTATE(D-ASPARTATE) O-METHYLTRANSFERASE"/>
    <property type="match status" value="1"/>
</dbReference>
<dbReference type="NCBIfam" id="NF001453">
    <property type="entry name" value="PRK00312.1"/>
    <property type="match status" value="1"/>
</dbReference>
<keyword evidence="3 7" id="KW-0963">Cytoplasm</keyword>
<dbReference type="Proteomes" id="UP000178724">
    <property type="component" value="Unassembled WGS sequence"/>
</dbReference>
<dbReference type="InterPro" id="IPR000682">
    <property type="entry name" value="PCMT"/>
</dbReference>
<reference evidence="8 9" key="1">
    <citation type="journal article" date="2016" name="Nat. Commun.">
        <title>Thousands of microbial genomes shed light on interconnected biogeochemical processes in an aquifer system.</title>
        <authorList>
            <person name="Anantharaman K."/>
            <person name="Brown C.T."/>
            <person name="Hug L.A."/>
            <person name="Sharon I."/>
            <person name="Castelle C.J."/>
            <person name="Probst A.J."/>
            <person name="Thomas B.C."/>
            <person name="Singh A."/>
            <person name="Wilkins M.J."/>
            <person name="Karaoz U."/>
            <person name="Brodie E.L."/>
            <person name="Williams K.H."/>
            <person name="Hubbard S.S."/>
            <person name="Banfield J.F."/>
        </authorList>
    </citation>
    <scope>NUCLEOTIDE SEQUENCE [LARGE SCALE GENOMIC DNA]</scope>
</reference>
<dbReference type="FunFam" id="3.40.50.150:FF:000010">
    <property type="entry name" value="Protein-L-isoaspartate O-methyltransferase"/>
    <property type="match status" value="1"/>
</dbReference>
<dbReference type="HAMAP" id="MF_00090">
    <property type="entry name" value="PIMT"/>
    <property type="match status" value="1"/>
</dbReference>
<dbReference type="GO" id="GO:0004719">
    <property type="term" value="F:protein-L-isoaspartate (D-aspartate) O-methyltransferase activity"/>
    <property type="evidence" value="ECO:0007669"/>
    <property type="project" value="UniProtKB-UniRule"/>
</dbReference>
<comment type="catalytic activity">
    <reaction evidence="7">
        <text>[protein]-L-isoaspartate + S-adenosyl-L-methionine = [protein]-L-isoaspartate alpha-methyl ester + S-adenosyl-L-homocysteine</text>
        <dbReference type="Rhea" id="RHEA:12705"/>
        <dbReference type="Rhea" id="RHEA-COMP:12143"/>
        <dbReference type="Rhea" id="RHEA-COMP:12144"/>
        <dbReference type="ChEBI" id="CHEBI:57856"/>
        <dbReference type="ChEBI" id="CHEBI:59789"/>
        <dbReference type="ChEBI" id="CHEBI:90596"/>
        <dbReference type="ChEBI" id="CHEBI:90598"/>
        <dbReference type="EC" id="2.1.1.77"/>
    </reaction>
</comment>
<feature type="active site" evidence="7">
    <location>
        <position position="52"/>
    </location>
</feature>
<dbReference type="AlphaFoldDB" id="A0A1F4Q0V0"/>
<evidence type="ECO:0000313" key="9">
    <source>
        <dbReference type="Proteomes" id="UP000178724"/>
    </source>
</evidence>
<accession>A0A1F4Q0V0</accession>
<evidence type="ECO:0000256" key="7">
    <source>
        <dbReference type="HAMAP-Rule" id="MF_00090"/>
    </source>
</evidence>
<protein>
    <recommendedName>
        <fullName evidence="7">Protein-L-isoaspartate O-methyltransferase</fullName>
        <ecNumber evidence="7">2.1.1.77</ecNumber>
    </recommendedName>
    <alternativeName>
        <fullName evidence="7">L-isoaspartyl protein carboxyl methyltransferase</fullName>
    </alternativeName>
    <alternativeName>
        <fullName evidence="7">Protein L-isoaspartyl methyltransferase</fullName>
    </alternativeName>
    <alternativeName>
        <fullName evidence="7">Protein-beta-aspartate methyltransferase</fullName>
        <shortName evidence="7">PIMT</shortName>
    </alternativeName>
</protein>
<evidence type="ECO:0000256" key="2">
    <source>
        <dbReference type="ARBA" id="ARBA00005369"/>
    </source>
</evidence>
<dbReference type="Pfam" id="PF01135">
    <property type="entry name" value="PCMT"/>
    <property type="match status" value="1"/>
</dbReference>
<organism evidence="8 9">
    <name type="scientific">candidate division WOR-1 bacterium RIFCSPHIGHO2_01_FULL_53_15</name>
    <dbReference type="NCBI Taxonomy" id="1802564"/>
    <lineage>
        <taxon>Bacteria</taxon>
        <taxon>Bacillati</taxon>
        <taxon>Saganbacteria</taxon>
    </lineage>
</organism>
<evidence type="ECO:0000256" key="6">
    <source>
        <dbReference type="ARBA" id="ARBA00022691"/>
    </source>
</evidence>
<dbReference type="GO" id="GO:0032259">
    <property type="term" value="P:methylation"/>
    <property type="evidence" value="ECO:0007669"/>
    <property type="project" value="UniProtKB-KW"/>
</dbReference>
<dbReference type="GO" id="GO:0030091">
    <property type="term" value="P:protein repair"/>
    <property type="evidence" value="ECO:0007669"/>
    <property type="project" value="UniProtKB-UniRule"/>
</dbReference>
<comment type="similarity">
    <text evidence="2 7">Belongs to the methyltransferase superfamily. L-isoaspartyl/D-aspartyl protein methyltransferase family.</text>
</comment>
<keyword evidence="4 7" id="KW-0489">Methyltransferase</keyword>
<proteinExistence type="inferred from homology"/>
<gene>
    <name evidence="7" type="primary">pcm</name>
    <name evidence="8" type="ORF">A2625_00100</name>
</gene>
<comment type="caution">
    <text evidence="8">The sequence shown here is derived from an EMBL/GenBank/DDBJ whole genome shotgun (WGS) entry which is preliminary data.</text>
</comment>